<dbReference type="PIRSF" id="PIRSF019307">
    <property type="entry name" value="UCP019307"/>
    <property type="match status" value="1"/>
</dbReference>
<sequence length="165" mass="18175">MDIITRTFEDDGYIPNNPFYPVILYKGALAGRESETEMVFNENGWLNSWTNGVFNYHHYHSNTHEVLGVVSGTAVLKLGGENGEEVAVEAGDVVLLPAGTGHKRISASPDFKVTGAYPDGADYDTKTGQTLERPQVMENIKHTGIPENDPVLGKNGPVHEYWNTR</sequence>
<dbReference type="PANTHER" id="PTHR36448:SF2">
    <property type="entry name" value="CUPIN TYPE-1 DOMAIN-CONTAINING PROTEIN"/>
    <property type="match status" value="1"/>
</dbReference>
<dbReference type="Proteomes" id="UP000215059">
    <property type="component" value="Unassembled WGS sequence"/>
</dbReference>
<evidence type="ECO:0000313" key="2">
    <source>
        <dbReference type="EMBL" id="OYD59466.1"/>
    </source>
</evidence>
<dbReference type="PANTHER" id="PTHR36448">
    <property type="entry name" value="BLR7373 PROTEIN"/>
    <property type="match status" value="1"/>
</dbReference>
<dbReference type="CDD" id="cd02219">
    <property type="entry name" value="cupin_YjlB-like"/>
    <property type="match status" value="1"/>
</dbReference>
<name>A0A235FDM9_9BACL</name>
<dbReference type="SUPFAM" id="SSF51182">
    <property type="entry name" value="RmlC-like cupins"/>
    <property type="match status" value="1"/>
</dbReference>
<dbReference type="Pfam" id="PF07883">
    <property type="entry name" value="Cupin_2"/>
    <property type="match status" value="1"/>
</dbReference>
<dbReference type="InterPro" id="IPR047121">
    <property type="entry name" value="YjiB-like"/>
</dbReference>
<evidence type="ECO:0000259" key="1">
    <source>
        <dbReference type="Pfam" id="PF07883"/>
    </source>
</evidence>
<gene>
    <name evidence="2" type="ORF">CGZ90_06135</name>
</gene>
<dbReference type="RefSeq" id="WP_094251427.1">
    <property type="nucleotide sequence ID" value="NZ_JBHLXL010000001.1"/>
</dbReference>
<organism evidence="2 3">
    <name type="scientific">Fictibacillus aquaticus</name>
    <dbReference type="NCBI Taxonomy" id="2021314"/>
    <lineage>
        <taxon>Bacteria</taxon>
        <taxon>Bacillati</taxon>
        <taxon>Bacillota</taxon>
        <taxon>Bacilli</taxon>
        <taxon>Bacillales</taxon>
        <taxon>Fictibacillaceae</taxon>
        <taxon>Fictibacillus</taxon>
    </lineage>
</organism>
<comment type="caution">
    <text evidence="2">The sequence shown here is derived from an EMBL/GenBank/DDBJ whole genome shotgun (WGS) entry which is preliminary data.</text>
</comment>
<dbReference type="InterPro" id="IPR014710">
    <property type="entry name" value="RmlC-like_jellyroll"/>
</dbReference>
<dbReference type="InterPro" id="IPR014500">
    <property type="entry name" value="UCP019307_cupin"/>
</dbReference>
<dbReference type="AlphaFoldDB" id="A0A235FDM9"/>
<protein>
    <recommendedName>
        <fullName evidence="1">Cupin type-2 domain-containing protein</fullName>
    </recommendedName>
</protein>
<feature type="domain" description="Cupin type-2" evidence="1">
    <location>
        <begin position="57"/>
        <end position="107"/>
    </location>
</feature>
<dbReference type="EMBL" id="NOII01000001">
    <property type="protein sequence ID" value="OYD59466.1"/>
    <property type="molecule type" value="Genomic_DNA"/>
</dbReference>
<dbReference type="InterPro" id="IPR011051">
    <property type="entry name" value="RmlC_Cupin_sf"/>
</dbReference>
<evidence type="ECO:0000313" key="3">
    <source>
        <dbReference type="Proteomes" id="UP000215059"/>
    </source>
</evidence>
<dbReference type="InterPro" id="IPR013096">
    <property type="entry name" value="Cupin_2"/>
</dbReference>
<keyword evidence="3" id="KW-1185">Reference proteome</keyword>
<dbReference type="OrthoDB" id="9791759at2"/>
<reference evidence="2 3" key="1">
    <citation type="submission" date="2017-07" db="EMBL/GenBank/DDBJ databases">
        <title>Fictibacillus sp. nov. GDSW-R2A3 Genome sequencing and assembly.</title>
        <authorList>
            <person name="Mayilraj S."/>
        </authorList>
    </citation>
    <scope>NUCLEOTIDE SEQUENCE [LARGE SCALE GENOMIC DNA]</scope>
    <source>
        <strain evidence="2 3">GDSW-R2A3</strain>
    </source>
</reference>
<proteinExistence type="predicted"/>
<dbReference type="Gene3D" id="2.60.120.10">
    <property type="entry name" value="Jelly Rolls"/>
    <property type="match status" value="1"/>
</dbReference>
<accession>A0A235FDM9</accession>